<evidence type="ECO:0000313" key="4">
    <source>
        <dbReference type="EMBL" id="KZS45177.1"/>
    </source>
</evidence>
<evidence type="ECO:0000313" key="2">
    <source>
        <dbReference type="EMBL" id="KZS43058.1"/>
    </source>
</evidence>
<dbReference type="GeneID" id="97553595"/>
<dbReference type="InterPro" id="IPR013762">
    <property type="entry name" value="Integrase-like_cat_sf"/>
</dbReference>
<evidence type="ECO:0000313" key="3">
    <source>
        <dbReference type="EMBL" id="KZS44643.1"/>
    </source>
</evidence>
<dbReference type="RefSeq" id="WP_006212418.1">
    <property type="nucleotide sequence ID" value="NZ_CP028366.1"/>
</dbReference>
<evidence type="ECO:0000256" key="1">
    <source>
        <dbReference type="ARBA" id="ARBA00023172"/>
    </source>
</evidence>
<dbReference type="EMBL" id="LWMH01000001">
    <property type="protein sequence ID" value="KZS45177.1"/>
    <property type="molecule type" value="Genomic_DNA"/>
</dbReference>
<reference evidence="2" key="1">
    <citation type="journal article" date="2016" name="Genome Announc.">
        <title>Draft genomes of two strains of Paenibacillus glucanolyticus with capability to degrade lignocellulose.</title>
        <authorList>
            <person name="Mathews S.L."/>
            <person name="Pawlak J."/>
            <person name="Grunden A.M."/>
        </authorList>
    </citation>
    <scope>NUCLEOTIDE SEQUENCE [LARGE SCALE GENOMIC DNA]</scope>
    <source>
        <strain evidence="2">SLM1</strain>
    </source>
</reference>
<dbReference type="EMBL" id="LWMH01000003">
    <property type="protein sequence ID" value="KZS43058.1"/>
    <property type="molecule type" value="Genomic_DNA"/>
</dbReference>
<organism evidence="2 6">
    <name type="scientific">Paenibacillus glucanolyticus</name>
    <dbReference type="NCBI Taxonomy" id="59843"/>
    <lineage>
        <taxon>Bacteria</taxon>
        <taxon>Bacillati</taxon>
        <taxon>Bacillota</taxon>
        <taxon>Bacilli</taxon>
        <taxon>Bacillales</taxon>
        <taxon>Paenibacillaceae</taxon>
        <taxon>Paenibacillus</taxon>
    </lineage>
</organism>
<gene>
    <name evidence="2" type="ORF">AWU65_00035</name>
    <name evidence="4" type="ORF">AWU65_04125</name>
    <name evidence="5" type="ORF">AWU65_24950</name>
    <name evidence="3" type="ORF">AWU65_31890</name>
</gene>
<name>A0A163D860_9BACL</name>
<dbReference type="InterPro" id="IPR011010">
    <property type="entry name" value="DNA_brk_join_enz"/>
</dbReference>
<dbReference type="GO" id="GO:0015074">
    <property type="term" value="P:DNA integration"/>
    <property type="evidence" value="ECO:0007669"/>
    <property type="project" value="InterPro"/>
</dbReference>
<evidence type="ECO:0000313" key="5">
    <source>
        <dbReference type="EMBL" id="KZS48948.1"/>
    </source>
</evidence>
<evidence type="ECO:0008006" key="7">
    <source>
        <dbReference type="Google" id="ProtNLM"/>
    </source>
</evidence>
<dbReference type="EMBL" id="LWMH01000001">
    <property type="protein sequence ID" value="KZS48948.1"/>
    <property type="molecule type" value="Genomic_DNA"/>
</dbReference>
<dbReference type="GO" id="GO:0003677">
    <property type="term" value="F:DNA binding"/>
    <property type="evidence" value="ECO:0007669"/>
    <property type="project" value="InterPro"/>
</dbReference>
<keyword evidence="1" id="KW-0233">DNA recombination</keyword>
<dbReference type="SUPFAM" id="SSF56349">
    <property type="entry name" value="DNA breaking-rejoining enzymes"/>
    <property type="match status" value="1"/>
</dbReference>
<keyword evidence="6" id="KW-1185">Reference proteome</keyword>
<dbReference type="GO" id="GO:0006310">
    <property type="term" value="P:DNA recombination"/>
    <property type="evidence" value="ECO:0007669"/>
    <property type="project" value="UniProtKB-KW"/>
</dbReference>
<dbReference type="AlphaFoldDB" id="A0A163D860"/>
<dbReference type="Proteomes" id="UP000076796">
    <property type="component" value="Unassembled WGS sequence"/>
</dbReference>
<dbReference type="OrthoDB" id="2206342at2"/>
<proteinExistence type="predicted"/>
<evidence type="ECO:0000313" key="6">
    <source>
        <dbReference type="Proteomes" id="UP000076796"/>
    </source>
</evidence>
<sequence>MSLNSSILPFSRKIDELRFSVQSVGIEFWKRYRDSEPVLNKHAVIVLQNKMNGRLCIHPLTEFIFHYWKYRAYNSQRLHANYLCSFLNYILIDNQQKYKLSSLKELRFSHGTDYLNELTKKDKSRMTLRKAERTLTLFFEFLAKKKLLVHVNESSFKKRLLYGKSNQKYTVSPFKGVIMPRNKQGHIAHDLPEQYILPFIELAVKTANPIALGIYMQCFGGIRQGELVNIRKSDVNSIGSYGEFGLVVRLEQKTLRMDIKDSAGSSGVKKPRRQIVFPIQDWLQMLYRNHIENYPPMDGSDALFVNRDGKAMSGQSYRAYFSKLKKEFLKQLRKSSNPDDLIYAVKLEEYKWSTHLGRGIFTNLLAEEADNPYDIALPRGDSNLASSLVYQGNTERMRKKLENRMQHLYKDYLPKLIKN</sequence>
<dbReference type="EMBL" id="LWMH01000002">
    <property type="protein sequence ID" value="KZS44643.1"/>
    <property type="molecule type" value="Genomic_DNA"/>
</dbReference>
<protein>
    <recommendedName>
        <fullName evidence="7">Core-binding (CB) domain-containing protein</fullName>
    </recommendedName>
</protein>
<comment type="caution">
    <text evidence="2">The sequence shown here is derived from an EMBL/GenBank/DDBJ whole genome shotgun (WGS) entry which is preliminary data.</text>
</comment>
<dbReference type="Gene3D" id="1.10.443.10">
    <property type="entry name" value="Intergrase catalytic core"/>
    <property type="match status" value="1"/>
</dbReference>
<accession>A0A163D860</accession>